<organism evidence="1">
    <name type="scientific">Salmonella enterica subsp. enterica serovar Java</name>
    <dbReference type="NCBI Taxonomy" id="224729"/>
    <lineage>
        <taxon>Bacteria</taxon>
        <taxon>Pseudomonadati</taxon>
        <taxon>Pseudomonadota</taxon>
        <taxon>Gammaproteobacteria</taxon>
        <taxon>Enterobacterales</taxon>
        <taxon>Enterobacteriaceae</taxon>
        <taxon>Salmonella</taxon>
    </lineage>
</organism>
<evidence type="ECO:0000313" key="2">
    <source>
        <dbReference type="EMBL" id="EBY8643145.1"/>
    </source>
</evidence>
<reference evidence="1" key="1">
    <citation type="submission" date="2018-09" db="EMBL/GenBank/DDBJ databases">
        <authorList>
            <person name="Ashton P.M."/>
            <person name="Dallman T."/>
            <person name="Nair S."/>
            <person name="De Pinna E."/>
            <person name="Peters T."/>
            <person name="Grant K."/>
        </authorList>
    </citation>
    <scope>NUCLEOTIDE SEQUENCE [LARGE SCALE GENOMIC DNA]</scope>
    <source>
        <strain evidence="2">140692</strain>
        <strain evidence="1">412099</strain>
    </source>
</reference>
<sequence>MQKIQRDRGKSFVSRSRRKFAQYGNNELIFLRVVVLNPCVEKEHILFMLQNQLDIANEIEGN</sequence>
<gene>
    <name evidence="1" type="ORF">D6K54_17435</name>
    <name evidence="2" type="ORF">D6S17_16535</name>
</gene>
<accession>A0A3Z6QN78</accession>
<dbReference type="AlphaFoldDB" id="A0A3Z6QN78"/>
<dbReference type="Proteomes" id="UP000839631">
    <property type="component" value="Unassembled WGS sequence"/>
</dbReference>
<evidence type="ECO:0000313" key="1">
    <source>
        <dbReference type="EMBL" id="EAC0788497.1"/>
    </source>
</evidence>
<dbReference type="EMBL" id="AAAGSE010000026">
    <property type="protein sequence ID" value="EAC0788497.1"/>
    <property type="molecule type" value="Genomic_DNA"/>
</dbReference>
<dbReference type="Gene3D" id="3.90.1150.10">
    <property type="entry name" value="Aspartate Aminotransferase, domain 1"/>
    <property type="match status" value="1"/>
</dbReference>
<dbReference type="EMBL" id="AAHPHN010000028">
    <property type="protein sequence ID" value="EBY8643145.1"/>
    <property type="molecule type" value="Genomic_DNA"/>
</dbReference>
<comment type="caution">
    <text evidence="1">The sequence shown here is derived from an EMBL/GenBank/DDBJ whole genome shotgun (WGS) entry which is preliminary data.</text>
</comment>
<proteinExistence type="predicted"/>
<name>A0A3Z6QN78_SALEB</name>
<protein>
    <submittedName>
        <fullName evidence="1">Uncharacterized protein</fullName>
    </submittedName>
</protein>
<dbReference type="InterPro" id="IPR015422">
    <property type="entry name" value="PyrdxlP-dep_Trfase_small"/>
</dbReference>